<reference evidence="7 8" key="1">
    <citation type="submission" date="2019-03" db="EMBL/GenBank/DDBJ databases">
        <title>Genomic Encyclopedia of Type Strains, Phase IV (KMG-IV): sequencing the most valuable type-strain genomes for metagenomic binning, comparative biology and taxonomic classification.</title>
        <authorList>
            <person name="Goeker M."/>
        </authorList>
    </citation>
    <scope>NUCLEOTIDE SEQUENCE [LARGE SCALE GENOMIC DNA]</scope>
    <source>
        <strain evidence="7 8">DSM 21100</strain>
    </source>
</reference>
<evidence type="ECO:0000313" key="8">
    <source>
        <dbReference type="Proteomes" id="UP000295807"/>
    </source>
</evidence>
<feature type="transmembrane region" description="Helical" evidence="6">
    <location>
        <begin position="158"/>
        <end position="177"/>
    </location>
</feature>
<organism evidence="7 8">
    <name type="scientific">Anseongella ginsenosidimutans</name>
    <dbReference type="NCBI Taxonomy" id="496056"/>
    <lineage>
        <taxon>Bacteria</taxon>
        <taxon>Pseudomonadati</taxon>
        <taxon>Bacteroidota</taxon>
        <taxon>Sphingobacteriia</taxon>
        <taxon>Sphingobacteriales</taxon>
        <taxon>Sphingobacteriaceae</taxon>
        <taxon>Anseongella</taxon>
    </lineage>
</organism>
<comment type="similarity">
    <text evidence="2">Belongs to the CcmB/CycW/HelB family.</text>
</comment>
<comment type="caution">
    <text evidence="7">The sequence shown here is derived from an EMBL/GenBank/DDBJ whole genome shotgun (WGS) entry which is preliminary data.</text>
</comment>
<evidence type="ECO:0000256" key="5">
    <source>
        <dbReference type="ARBA" id="ARBA00023136"/>
    </source>
</evidence>
<dbReference type="GO" id="GO:0017004">
    <property type="term" value="P:cytochrome complex assembly"/>
    <property type="evidence" value="ECO:0007669"/>
    <property type="project" value="InterPro"/>
</dbReference>
<dbReference type="GO" id="GO:0016020">
    <property type="term" value="C:membrane"/>
    <property type="evidence" value="ECO:0007669"/>
    <property type="project" value="UniProtKB-SubCell"/>
</dbReference>
<sequence length="220" mass="24605">MRKLAGDTRALIRREWLLEWRNRYALNGILLYVAATVYTCYLSFRQVDPLVWNAVFWIILVFAAINALAKSFMLESRGKQLYFYTLASPQAVILAKTLYNMLLMLLIAAVCLVFYVIVFDNPVADMPMYLLSVFLGSISLAGSLTLVSGIASKAGNNFSLMAILSFPVVIPVLILLIKLSKNAMDGLDRSVSGNEIVLLLAINVIVIALSQILFPYLWRE</sequence>
<keyword evidence="3 6" id="KW-0812">Transmembrane</keyword>
<evidence type="ECO:0000256" key="3">
    <source>
        <dbReference type="ARBA" id="ARBA00022692"/>
    </source>
</evidence>
<keyword evidence="8" id="KW-1185">Reference proteome</keyword>
<keyword evidence="4 6" id="KW-1133">Transmembrane helix</keyword>
<dbReference type="InterPro" id="IPR003544">
    <property type="entry name" value="Cyt_c_biogenesis_CcmB"/>
</dbReference>
<evidence type="ECO:0000313" key="7">
    <source>
        <dbReference type="EMBL" id="TCS87223.1"/>
    </source>
</evidence>
<feature type="transmembrane region" description="Helical" evidence="6">
    <location>
        <begin position="98"/>
        <end position="117"/>
    </location>
</feature>
<dbReference type="Pfam" id="PF03379">
    <property type="entry name" value="CcmB"/>
    <property type="match status" value="1"/>
</dbReference>
<dbReference type="AlphaFoldDB" id="A0A4R3KSK9"/>
<evidence type="ECO:0000256" key="1">
    <source>
        <dbReference type="ARBA" id="ARBA00004141"/>
    </source>
</evidence>
<dbReference type="EMBL" id="SMAD01000005">
    <property type="protein sequence ID" value="TCS87223.1"/>
    <property type="molecule type" value="Genomic_DNA"/>
</dbReference>
<proteinExistence type="inferred from homology"/>
<evidence type="ECO:0000256" key="4">
    <source>
        <dbReference type="ARBA" id="ARBA00022989"/>
    </source>
</evidence>
<evidence type="ECO:0000256" key="2">
    <source>
        <dbReference type="ARBA" id="ARBA00010544"/>
    </source>
</evidence>
<dbReference type="OrthoDB" id="9788444at2"/>
<feature type="transmembrane region" description="Helical" evidence="6">
    <location>
        <begin position="197"/>
        <end position="218"/>
    </location>
</feature>
<dbReference type="Proteomes" id="UP000295807">
    <property type="component" value="Unassembled WGS sequence"/>
</dbReference>
<feature type="transmembrane region" description="Helical" evidence="6">
    <location>
        <begin position="50"/>
        <end position="69"/>
    </location>
</feature>
<keyword evidence="5 6" id="KW-0472">Membrane</keyword>
<gene>
    <name evidence="7" type="ORF">EDD80_10536</name>
</gene>
<name>A0A4R3KSK9_9SPHI</name>
<feature type="transmembrane region" description="Helical" evidence="6">
    <location>
        <begin position="24"/>
        <end position="44"/>
    </location>
</feature>
<protein>
    <submittedName>
        <fullName evidence="7">Heme exporter protein B</fullName>
    </submittedName>
</protein>
<dbReference type="GO" id="GO:0015232">
    <property type="term" value="F:heme transmembrane transporter activity"/>
    <property type="evidence" value="ECO:0007669"/>
    <property type="project" value="InterPro"/>
</dbReference>
<feature type="transmembrane region" description="Helical" evidence="6">
    <location>
        <begin position="129"/>
        <end position="151"/>
    </location>
</feature>
<dbReference type="RefSeq" id="WP_132129025.1">
    <property type="nucleotide sequence ID" value="NZ_CP042432.1"/>
</dbReference>
<evidence type="ECO:0000256" key="6">
    <source>
        <dbReference type="SAM" id="Phobius"/>
    </source>
</evidence>
<accession>A0A4R3KSK9</accession>
<comment type="subcellular location">
    <subcellularLocation>
        <location evidence="1">Membrane</location>
        <topology evidence="1">Multi-pass membrane protein</topology>
    </subcellularLocation>
</comment>